<dbReference type="CDD" id="cd09165">
    <property type="entry name" value="PLDc_PaPPK1_C1_like"/>
    <property type="match status" value="1"/>
</dbReference>
<evidence type="ECO:0000256" key="2">
    <source>
        <dbReference type="ARBA" id="ARBA00022679"/>
    </source>
</evidence>
<keyword evidence="6" id="KW-0479">Metal-binding</keyword>
<keyword evidence="3 6" id="KW-0547">Nucleotide-binding</keyword>
<dbReference type="NCBIfam" id="TIGR03705">
    <property type="entry name" value="poly_P_kin"/>
    <property type="match status" value="1"/>
</dbReference>
<comment type="catalytic activity">
    <reaction evidence="6 7">
        <text>[phosphate](n) + ATP = [phosphate](n+1) + ADP</text>
        <dbReference type="Rhea" id="RHEA:19573"/>
        <dbReference type="Rhea" id="RHEA-COMP:9859"/>
        <dbReference type="Rhea" id="RHEA-COMP:14280"/>
        <dbReference type="ChEBI" id="CHEBI:16838"/>
        <dbReference type="ChEBI" id="CHEBI:30616"/>
        <dbReference type="ChEBI" id="CHEBI:456216"/>
        <dbReference type="EC" id="2.7.4.1"/>
    </reaction>
</comment>
<dbReference type="PIRSF" id="PIRSF015589">
    <property type="entry name" value="PP_kinase"/>
    <property type="match status" value="1"/>
</dbReference>
<dbReference type="PATRIC" id="fig|1286106.3.peg.2178"/>
<dbReference type="NCBIfam" id="NF003921">
    <property type="entry name" value="PRK05443.2-2"/>
    <property type="match status" value="1"/>
</dbReference>
<dbReference type="Pfam" id="PF13089">
    <property type="entry name" value="PP_kinase_N"/>
    <property type="match status" value="1"/>
</dbReference>
<dbReference type="HAMAP" id="MF_00347">
    <property type="entry name" value="Polyphosphate_kinase"/>
    <property type="match status" value="1"/>
</dbReference>
<comment type="PTM">
    <text evidence="6 7">An intermediate of this reaction is the autophosphorylated ppk in which a phosphate is covalently linked to a histidine residue through a N-P bond.</text>
</comment>
<dbReference type="GO" id="GO:0046872">
    <property type="term" value="F:metal ion binding"/>
    <property type="evidence" value="ECO:0007669"/>
    <property type="project" value="UniProtKB-KW"/>
</dbReference>
<dbReference type="EC" id="2.7.4.1" evidence="6 7"/>
<feature type="active site" description="Phosphohistidine intermediate" evidence="6">
    <location>
        <position position="447"/>
    </location>
</feature>
<dbReference type="NCBIfam" id="NF003918">
    <property type="entry name" value="PRK05443.1-2"/>
    <property type="match status" value="1"/>
</dbReference>
<dbReference type="InterPro" id="IPR025198">
    <property type="entry name" value="PPK_N_dom"/>
</dbReference>
<dbReference type="Gene3D" id="1.20.58.310">
    <property type="entry name" value="Polyphosphate kinase N-terminal domain"/>
    <property type="match status" value="1"/>
</dbReference>
<comment type="similarity">
    <text evidence="6 7">Belongs to the polyphosphate kinase 1 (PPK1) family.</text>
</comment>
<evidence type="ECO:0000313" key="13">
    <source>
        <dbReference type="Proteomes" id="UP000012019"/>
    </source>
</evidence>
<dbReference type="STRING" id="1286106.MPL1_10883"/>
<keyword evidence="4 6" id="KW-0418">Kinase</keyword>
<comment type="function">
    <text evidence="6 7">Catalyzes the reversible transfer of the terminal phosphate of ATP to form a long-chain polyphosphate (polyP).</text>
</comment>
<dbReference type="CDD" id="cd09168">
    <property type="entry name" value="PLDc_PaPPK1_C2_like"/>
    <property type="match status" value="1"/>
</dbReference>
<dbReference type="eggNOG" id="COG0855">
    <property type="taxonomic scope" value="Bacteria"/>
</dbReference>
<sequence length="700" mass="78886">MDNMTPAPDLNSPDLYLNRELSLLEFNWRVLQQALDPDVPLLERLNYLCISSTNLDEFFEVRVAGLIQQIEIGDPYLEADQITAQEALKLISQRAHELVEEQYSVLNEQLLPALAAESIEVLPRANWTDDQANWLRNYFQEEVLPILSPIGLDSAHPFPRLLNKSLNFIVSLVGKDAFGRDRGYAILQAPRALPRVIALPEELAPAGAYNFVFLSSVIHAFAEDLFFGMKVKGCYQFRVTRNSDLAIDTEETSDLLATIADELTHRNYGDEVRLEIAHNCPEEMVEFLRNQCGMDSSNVYQVNGPVNLSRLQTLHSLVERQDLKFKPFTQGRPGNLSNGSEIDLFNVLRKQDVLLHHPFESFTPVIDLIRQAASDATVLAVKQTLYRTGAMSPIVDALVAAAHAGKEVTVVVELRARFDEEANVALASRLQQAGAHVVYGIVGYKTHAKMLLILRRENNKLRRYVHLGTGNYHRSTSRIYTDYGLMTSDKQMGEDVNNLFIQLTSLGKIPKMHKLLHAPFTLHEGLLERIQRETSHAESGKPARIIAKVNALVEPEMIQALYRASMAGVQVDLIVRGICSLKPGVPGISDNIRVRSIIGRFLEHTRVFYFANSGEEEVWAGSADLMKRNLLRRVETCFPIESKRLRQRIIDDLETYLADNTQAWILSADGRYQRVARNEGDEPVAAQTLLLEKMAKTYTS</sequence>
<evidence type="ECO:0000256" key="1">
    <source>
        <dbReference type="ARBA" id="ARBA00022553"/>
    </source>
</evidence>
<dbReference type="PANTHER" id="PTHR30218">
    <property type="entry name" value="POLYPHOSPHATE KINASE"/>
    <property type="match status" value="1"/>
</dbReference>
<evidence type="ECO:0000256" key="6">
    <source>
        <dbReference type="HAMAP-Rule" id="MF_00347"/>
    </source>
</evidence>
<accession>M7NYQ3</accession>
<feature type="binding site" evidence="6">
    <location>
        <position position="604"/>
    </location>
    <ligand>
        <name>ATP</name>
        <dbReference type="ChEBI" id="CHEBI:30616"/>
    </ligand>
</feature>
<evidence type="ECO:0000256" key="7">
    <source>
        <dbReference type="RuleBase" id="RU003800"/>
    </source>
</evidence>
<evidence type="ECO:0000259" key="10">
    <source>
        <dbReference type="Pfam" id="PF13090"/>
    </source>
</evidence>
<dbReference type="AlphaFoldDB" id="M7NYQ3"/>
<feature type="domain" description="Polyphosphate kinase N-terminal" evidence="9">
    <location>
        <begin position="16"/>
        <end position="121"/>
    </location>
</feature>
<feature type="domain" description="Polyphosphate kinase C-terminal" evidence="11">
    <location>
        <begin position="344"/>
        <end position="505"/>
    </location>
</feature>
<organism evidence="12 13">
    <name type="scientific">Methylophaga lonarensis MPL</name>
    <dbReference type="NCBI Taxonomy" id="1286106"/>
    <lineage>
        <taxon>Bacteria</taxon>
        <taxon>Pseudomonadati</taxon>
        <taxon>Pseudomonadota</taxon>
        <taxon>Gammaproteobacteria</taxon>
        <taxon>Thiotrichales</taxon>
        <taxon>Piscirickettsiaceae</taxon>
        <taxon>Methylophaga</taxon>
    </lineage>
</organism>
<comment type="cofactor">
    <cofactor evidence="6">
        <name>Mg(2+)</name>
        <dbReference type="ChEBI" id="CHEBI:18420"/>
    </cofactor>
</comment>
<dbReference type="Pfam" id="PF13090">
    <property type="entry name" value="PP_kinase_C"/>
    <property type="match status" value="1"/>
</dbReference>
<dbReference type="GO" id="GO:0008976">
    <property type="term" value="F:polyphosphate kinase activity"/>
    <property type="evidence" value="ECO:0007669"/>
    <property type="project" value="UniProtKB-UniRule"/>
</dbReference>
<dbReference type="Gene3D" id="3.30.1840.10">
    <property type="entry name" value="Polyphosphate kinase middle domain"/>
    <property type="match status" value="1"/>
</dbReference>
<dbReference type="InterPro" id="IPR036830">
    <property type="entry name" value="PP_kinase_middle_dom_sf"/>
</dbReference>
<keyword evidence="5 6" id="KW-0067">ATP-binding</keyword>
<feature type="binding site" evidence="6">
    <location>
        <position position="54"/>
    </location>
    <ligand>
        <name>ATP</name>
        <dbReference type="ChEBI" id="CHEBI:30616"/>
    </ligand>
</feature>
<feature type="binding site" evidence="6">
    <location>
        <position position="387"/>
    </location>
    <ligand>
        <name>Mg(2+)</name>
        <dbReference type="ChEBI" id="CHEBI:18420"/>
    </ligand>
</feature>
<feature type="binding site" evidence="6">
    <location>
        <position position="480"/>
    </location>
    <ligand>
        <name>ATP</name>
        <dbReference type="ChEBI" id="CHEBI:30616"/>
    </ligand>
</feature>
<dbReference type="GO" id="GO:0009358">
    <property type="term" value="C:polyphosphate kinase complex"/>
    <property type="evidence" value="ECO:0007669"/>
    <property type="project" value="InterPro"/>
</dbReference>
<dbReference type="Pfam" id="PF02503">
    <property type="entry name" value="PP_kinase"/>
    <property type="match status" value="1"/>
</dbReference>
<evidence type="ECO:0000259" key="8">
    <source>
        <dbReference type="Pfam" id="PF02503"/>
    </source>
</evidence>
<evidence type="ECO:0000259" key="9">
    <source>
        <dbReference type="Pfam" id="PF13089"/>
    </source>
</evidence>
<dbReference type="Gene3D" id="3.30.870.10">
    <property type="entry name" value="Endonuclease Chain A"/>
    <property type="match status" value="2"/>
</dbReference>
<reference evidence="12 13" key="1">
    <citation type="journal article" date="2013" name="Genome Announc.">
        <title>Draft Genome Sequence of Methylophaga lonarensis MPLT, a Haloalkaliphilic (Non-Methane-Utilizing) Methylotroph.</title>
        <authorList>
            <person name="Shetty S.A."/>
            <person name="Marathe N.P."/>
            <person name="Munot H."/>
            <person name="Antony C.P."/>
            <person name="Dhotre D.P."/>
            <person name="Murrell J.C."/>
            <person name="Shouche Y.S."/>
        </authorList>
    </citation>
    <scope>NUCLEOTIDE SEQUENCE [LARGE SCALE GENOMIC DNA]</scope>
    <source>
        <strain evidence="12 13">MPL</strain>
    </source>
</reference>
<proteinExistence type="inferred from homology"/>
<feature type="domain" description="Polyphosphate kinase C-terminal" evidence="10">
    <location>
        <begin position="515"/>
        <end position="687"/>
    </location>
</feature>
<dbReference type="NCBIfam" id="NF003917">
    <property type="entry name" value="PRK05443.1-1"/>
    <property type="match status" value="1"/>
</dbReference>
<dbReference type="EMBL" id="APHR01000059">
    <property type="protein sequence ID" value="EMR12331.1"/>
    <property type="molecule type" value="Genomic_DNA"/>
</dbReference>
<keyword evidence="13" id="KW-1185">Reference proteome</keyword>
<dbReference type="InterPro" id="IPR003414">
    <property type="entry name" value="PP_kinase"/>
</dbReference>
<dbReference type="GO" id="GO:0006799">
    <property type="term" value="P:polyphosphate biosynthetic process"/>
    <property type="evidence" value="ECO:0007669"/>
    <property type="project" value="UniProtKB-UniRule"/>
</dbReference>
<dbReference type="RefSeq" id="WP_009727137.1">
    <property type="nucleotide sequence ID" value="NZ_APHR01000059.1"/>
</dbReference>
<dbReference type="InterPro" id="IPR041108">
    <property type="entry name" value="PP_kinase_C_1"/>
</dbReference>
<dbReference type="InterPro" id="IPR036832">
    <property type="entry name" value="PPK_N_dom_sf"/>
</dbReference>
<dbReference type="SUPFAM" id="SSF143724">
    <property type="entry name" value="PHP14-like"/>
    <property type="match status" value="1"/>
</dbReference>
<evidence type="ECO:0000259" key="11">
    <source>
        <dbReference type="Pfam" id="PF17941"/>
    </source>
</evidence>
<evidence type="ECO:0000256" key="5">
    <source>
        <dbReference type="ARBA" id="ARBA00022840"/>
    </source>
</evidence>
<dbReference type="SUPFAM" id="SSF56024">
    <property type="entry name" value="Phospholipase D/nuclease"/>
    <property type="match status" value="2"/>
</dbReference>
<dbReference type="Pfam" id="PF17941">
    <property type="entry name" value="PP_kinase_C_1"/>
    <property type="match status" value="1"/>
</dbReference>
<dbReference type="InterPro" id="IPR025200">
    <property type="entry name" value="PPK_C_dom2"/>
</dbReference>
<feature type="domain" description="Polyphosphate kinase middle" evidence="8">
    <location>
        <begin position="131"/>
        <end position="312"/>
    </location>
</feature>
<feature type="binding site" evidence="6">
    <location>
        <position position="417"/>
    </location>
    <ligand>
        <name>Mg(2+)</name>
        <dbReference type="ChEBI" id="CHEBI:18420"/>
    </ligand>
</feature>
<evidence type="ECO:0000313" key="12">
    <source>
        <dbReference type="EMBL" id="EMR12331.1"/>
    </source>
</evidence>
<dbReference type="InterPro" id="IPR024953">
    <property type="entry name" value="PP_kinase_middle"/>
</dbReference>
<dbReference type="PANTHER" id="PTHR30218:SF0">
    <property type="entry name" value="POLYPHOSPHATE KINASE"/>
    <property type="match status" value="1"/>
</dbReference>
<evidence type="ECO:0000256" key="3">
    <source>
        <dbReference type="ARBA" id="ARBA00022741"/>
    </source>
</evidence>
<protein>
    <recommendedName>
        <fullName evidence="6 7">Polyphosphate kinase</fullName>
        <ecNumber evidence="6 7">2.7.4.1</ecNumber>
    </recommendedName>
    <alternativeName>
        <fullName evidence="6">ATP-polyphosphate phosphotransferase</fullName>
    </alternativeName>
    <alternativeName>
        <fullName evidence="6">Polyphosphoric acid kinase</fullName>
    </alternativeName>
</protein>
<keyword evidence="6" id="KW-0460">Magnesium</keyword>
<name>M7NYQ3_9GAMM</name>
<evidence type="ECO:0000256" key="4">
    <source>
        <dbReference type="ARBA" id="ARBA00022777"/>
    </source>
</evidence>
<keyword evidence="1 6" id="KW-0597">Phosphoprotein</keyword>
<gene>
    <name evidence="6" type="primary">ppk</name>
    <name evidence="12" type="ORF">MPL1_10883</name>
</gene>
<keyword evidence="2 6" id="KW-0808">Transferase</keyword>
<feature type="binding site" evidence="6">
    <location>
        <position position="576"/>
    </location>
    <ligand>
        <name>ATP</name>
        <dbReference type="ChEBI" id="CHEBI:30616"/>
    </ligand>
</feature>
<dbReference type="SUPFAM" id="SSF140356">
    <property type="entry name" value="PPK N-terminal domain-like"/>
    <property type="match status" value="1"/>
</dbReference>
<dbReference type="GO" id="GO:0005524">
    <property type="term" value="F:ATP binding"/>
    <property type="evidence" value="ECO:0007669"/>
    <property type="project" value="UniProtKB-KW"/>
</dbReference>
<comment type="caution">
    <text evidence="12">The sequence shown here is derived from an EMBL/GenBank/DDBJ whole genome shotgun (WGS) entry which is preliminary data.</text>
</comment>
<dbReference type="Proteomes" id="UP000012019">
    <property type="component" value="Unassembled WGS sequence"/>
</dbReference>